<accession>A0A9W4WMV3</accession>
<dbReference type="GO" id="GO:0016831">
    <property type="term" value="F:carboxy-lyase activity"/>
    <property type="evidence" value="ECO:0007669"/>
    <property type="project" value="UniProtKB-KW"/>
</dbReference>
<organism evidence="8 9">
    <name type="scientific">Funneliformis geosporum</name>
    <dbReference type="NCBI Taxonomy" id="1117311"/>
    <lineage>
        <taxon>Eukaryota</taxon>
        <taxon>Fungi</taxon>
        <taxon>Fungi incertae sedis</taxon>
        <taxon>Mucoromycota</taxon>
        <taxon>Glomeromycotina</taxon>
        <taxon>Glomeromycetes</taxon>
        <taxon>Glomerales</taxon>
        <taxon>Glomeraceae</taxon>
        <taxon>Funneliformis</taxon>
    </lineage>
</organism>
<evidence type="ECO:0000256" key="4">
    <source>
        <dbReference type="ARBA" id="ARBA00022898"/>
    </source>
</evidence>
<dbReference type="InterPro" id="IPR015424">
    <property type="entry name" value="PyrdxlP-dep_Trfase"/>
</dbReference>
<dbReference type="GO" id="GO:0030170">
    <property type="term" value="F:pyridoxal phosphate binding"/>
    <property type="evidence" value="ECO:0007669"/>
    <property type="project" value="InterPro"/>
</dbReference>
<evidence type="ECO:0000256" key="3">
    <source>
        <dbReference type="ARBA" id="ARBA00022793"/>
    </source>
</evidence>
<keyword evidence="5 7" id="KW-0456">Lyase</keyword>
<dbReference type="Proteomes" id="UP001153678">
    <property type="component" value="Unassembled WGS sequence"/>
</dbReference>
<gene>
    <name evidence="8" type="ORF">FWILDA_LOCUS5974</name>
</gene>
<dbReference type="GO" id="GO:0019752">
    <property type="term" value="P:carboxylic acid metabolic process"/>
    <property type="evidence" value="ECO:0007669"/>
    <property type="project" value="InterPro"/>
</dbReference>
<comment type="caution">
    <text evidence="8">The sequence shown here is derived from an EMBL/GenBank/DDBJ whole genome shotgun (WGS) entry which is preliminary data.</text>
</comment>
<evidence type="ECO:0000313" key="9">
    <source>
        <dbReference type="Proteomes" id="UP001153678"/>
    </source>
</evidence>
<dbReference type="Gene3D" id="3.40.640.10">
    <property type="entry name" value="Type I PLP-dependent aspartate aminotransferase-like (Major domain)"/>
    <property type="match status" value="1"/>
</dbReference>
<dbReference type="InterPro" id="IPR015422">
    <property type="entry name" value="PyrdxlP-dep_Trfase_small"/>
</dbReference>
<keyword evidence="4 6" id="KW-0663">Pyridoxal phosphate</keyword>
<dbReference type="AlphaFoldDB" id="A0A9W4WMV3"/>
<dbReference type="CDD" id="cd06450">
    <property type="entry name" value="DOPA_deC_like"/>
    <property type="match status" value="1"/>
</dbReference>
<dbReference type="OrthoDB" id="639767at2759"/>
<dbReference type="GO" id="GO:0005737">
    <property type="term" value="C:cytoplasm"/>
    <property type="evidence" value="ECO:0007669"/>
    <property type="project" value="TreeGrafter"/>
</dbReference>
<dbReference type="InterPro" id="IPR002129">
    <property type="entry name" value="PyrdxlP-dep_de-COase"/>
</dbReference>
<dbReference type="InterPro" id="IPR010977">
    <property type="entry name" value="Aromatic_deC"/>
</dbReference>
<dbReference type="FunFam" id="1.20.1340.10:FF:000001">
    <property type="entry name" value="Histidine decarboxylase"/>
    <property type="match status" value="1"/>
</dbReference>
<comment type="similarity">
    <text evidence="2 7">Belongs to the group II decarboxylase family.</text>
</comment>
<dbReference type="SUPFAM" id="SSF53383">
    <property type="entry name" value="PLP-dependent transferases"/>
    <property type="match status" value="1"/>
</dbReference>
<keyword evidence="3" id="KW-0210">Decarboxylase</keyword>
<proteinExistence type="inferred from homology"/>
<dbReference type="FunFam" id="3.40.640.10:FF:000025">
    <property type="entry name" value="Histidine decarboxylase"/>
    <property type="match status" value="1"/>
</dbReference>
<evidence type="ECO:0000256" key="5">
    <source>
        <dbReference type="ARBA" id="ARBA00023239"/>
    </source>
</evidence>
<evidence type="ECO:0000256" key="6">
    <source>
        <dbReference type="PIRSR" id="PIRSR602129-50"/>
    </source>
</evidence>
<sequence length="493" mass="55583">MDTEEFRKRGYETVDRICKYYQELENYEVSSKVEPGYLKKLLPEKAPEEPEPWEAIQSDIETKIIPGITHWQSPNFFALYPANSSFPSILAGMYSDMFNVIGFNWSSSPACTELEPIVLDWLAKLIGLDPKFYSDGQGGGVIQASASEATLVTLLAARHRILEEYKKKGADEDELRSISTRLVAYGSDQTHSCLKKAAKITNTFSRALPTDKKFSLCGETVKQAIEMDIANGLIPFYIVGTIGTTDSAAIDKLTEIANAIKGTKIWLHVDAAYAGAALVCPEFKYLLEGINRADSFDFNMHKWLLANFECSCLWINNRYHLINALSVSQDILKNPASESGLVLDYKDWEIPLGRRFRSLKVWFILRTYGAKGLREHIRKMVGLARRFYNKILRYPDIFVISTPPEFALVNFHIKPNNIFTKSSNVLTETICDRLNESGKVLLSLTKMRGQSIIRFSPGSPLTTEKHVDMAFELLLNVTEGVKKKVIESAGWVD</sequence>
<dbReference type="Gene3D" id="3.90.1150.10">
    <property type="entry name" value="Aspartate Aminotransferase, domain 1"/>
    <property type="match status" value="1"/>
</dbReference>
<evidence type="ECO:0000313" key="8">
    <source>
        <dbReference type="EMBL" id="CAI2173216.1"/>
    </source>
</evidence>
<reference evidence="8" key="1">
    <citation type="submission" date="2022-08" db="EMBL/GenBank/DDBJ databases">
        <authorList>
            <person name="Kallberg Y."/>
            <person name="Tangrot J."/>
            <person name="Rosling A."/>
        </authorList>
    </citation>
    <scope>NUCLEOTIDE SEQUENCE</scope>
    <source>
        <strain evidence="8">Wild A</strain>
    </source>
</reference>
<feature type="modified residue" description="N6-(pyridoxal phosphate)lysine" evidence="6">
    <location>
        <position position="302"/>
    </location>
</feature>
<evidence type="ECO:0000256" key="2">
    <source>
        <dbReference type="ARBA" id="ARBA00009533"/>
    </source>
</evidence>
<dbReference type="Gene3D" id="1.20.1340.10">
    <property type="entry name" value="dopa decarboxylase, N-terminal domain"/>
    <property type="match status" value="1"/>
</dbReference>
<evidence type="ECO:0000256" key="7">
    <source>
        <dbReference type="RuleBase" id="RU000382"/>
    </source>
</evidence>
<dbReference type="PANTHER" id="PTHR11999:SF70">
    <property type="entry name" value="MIP05841P"/>
    <property type="match status" value="1"/>
</dbReference>
<comment type="cofactor">
    <cofactor evidence="1 6 7">
        <name>pyridoxal 5'-phosphate</name>
        <dbReference type="ChEBI" id="CHEBI:597326"/>
    </cofactor>
</comment>
<keyword evidence="9" id="KW-1185">Reference proteome</keyword>
<protein>
    <submittedName>
        <fullName evidence="8">19833_t:CDS:1</fullName>
    </submittedName>
</protein>
<dbReference type="GO" id="GO:0006520">
    <property type="term" value="P:amino acid metabolic process"/>
    <property type="evidence" value="ECO:0007669"/>
    <property type="project" value="InterPro"/>
</dbReference>
<dbReference type="PRINTS" id="PR00800">
    <property type="entry name" value="YHDCRBOXLASE"/>
</dbReference>
<dbReference type="InterPro" id="IPR015421">
    <property type="entry name" value="PyrdxlP-dep_Trfase_major"/>
</dbReference>
<dbReference type="EMBL" id="CAMKVN010001034">
    <property type="protein sequence ID" value="CAI2173216.1"/>
    <property type="molecule type" value="Genomic_DNA"/>
</dbReference>
<dbReference type="PANTHER" id="PTHR11999">
    <property type="entry name" value="GROUP II PYRIDOXAL-5-PHOSPHATE DECARBOXYLASE"/>
    <property type="match status" value="1"/>
</dbReference>
<evidence type="ECO:0000256" key="1">
    <source>
        <dbReference type="ARBA" id="ARBA00001933"/>
    </source>
</evidence>
<name>A0A9W4WMV3_9GLOM</name>
<dbReference type="Pfam" id="PF00282">
    <property type="entry name" value="Pyridoxal_deC"/>
    <property type="match status" value="1"/>
</dbReference>